<dbReference type="Proteomes" id="UP001146793">
    <property type="component" value="Unassembled WGS sequence"/>
</dbReference>
<sequence length="283" mass="30723">MFNYCQKAKLYSSLGKKASSVLGTGNSKIIGTSVTHKQGPFVFTGTAKLCKNCKCSCCCCPLDTSISTKYSSNYGSYGLKLTSDRMCTFTASSPKIAECANIALNVSCNKKGSVSATVIKNFVAIGLKQNLFDCQGEGNIILSLGPLMFGTKIHGVCYKKPKFTPLINFAHKNLDLTFSSQNFLESVQGSLYHKCSDRFEFAATGSLIYKDLKHKFALGANIQVDKKTKSSLKLKCDSKGIASMGFSMALCPKTKVGISADIDCFNLKEKKGYNFGFNFSFSD</sequence>
<dbReference type="GO" id="GO:0055085">
    <property type="term" value="P:transmembrane transport"/>
    <property type="evidence" value="ECO:0007669"/>
    <property type="project" value="InterPro"/>
</dbReference>
<evidence type="ECO:0000313" key="2">
    <source>
        <dbReference type="Proteomes" id="UP001146793"/>
    </source>
</evidence>
<dbReference type="Gene3D" id="2.40.160.10">
    <property type="entry name" value="Porin"/>
    <property type="match status" value="1"/>
</dbReference>
<dbReference type="Pfam" id="PF01459">
    <property type="entry name" value="Porin_3"/>
    <property type="match status" value="1"/>
</dbReference>
<reference evidence="1" key="1">
    <citation type="submission" date="2022-08" db="EMBL/GenBank/DDBJ databases">
        <title>Novel sulphate-reducing endosymbionts in the free-living metamonad Anaeramoeba.</title>
        <authorList>
            <person name="Jerlstrom-Hultqvist J."/>
            <person name="Cepicka I."/>
            <person name="Gallot-Lavallee L."/>
            <person name="Salas-Leiva D."/>
            <person name="Curtis B.A."/>
            <person name="Zahonova K."/>
            <person name="Pipaliya S."/>
            <person name="Dacks J."/>
            <person name="Roger A.J."/>
        </authorList>
    </citation>
    <scope>NUCLEOTIDE SEQUENCE</scope>
    <source>
        <strain evidence="1">Busselton2</strain>
    </source>
</reference>
<accession>A0AAV7YVY2</accession>
<dbReference type="InterPro" id="IPR023614">
    <property type="entry name" value="Porin_dom_sf"/>
</dbReference>
<dbReference type="AlphaFoldDB" id="A0AAV7YVY2"/>
<dbReference type="InterPro" id="IPR027246">
    <property type="entry name" value="Porin_Euk/Tom40"/>
</dbReference>
<gene>
    <name evidence="1" type="ORF">M0812_21883</name>
</gene>
<name>A0AAV7YVY2_9EUKA</name>
<comment type="caution">
    <text evidence="1">The sequence shown here is derived from an EMBL/GenBank/DDBJ whole genome shotgun (WGS) entry which is preliminary data.</text>
</comment>
<dbReference type="GO" id="GO:0005741">
    <property type="term" value="C:mitochondrial outer membrane"/>
    <property type="evidence" value="ECO:0007669"/>
    <property type="project" value="InterPro"/>
</dbReference>
<protein>
    <submittedName>
        <fullName evidence="1">Uncharacterized protein</fullName>
    </submittedName>
</protein>
<proteinExistence type="predicted"/>
<dbReference type="EMBL" id="JANTQA010000047">
    <property type="protein sequence ID" value="KAJ3432937.1"/>
    <property type="molecule type" value="Genomic_DNA"/>
</dbReference>
<organism evidence="1 2">
    <name type="scientific">Anaeramoeba flamelloides</name>
    <dbReference type="NCBI Taxonomy" id="1746091"/>
    <lineage>
        <taxon>Eukaryota</taxon>
        <taxon>Metamonada</taxon>
        <taxon>Anaeramoebidae</taxon>
        <taxon>Anaeramoeba</taxon>
    </lineage>
</organism>
<evidence type="ECO:0000313" key="1">
    <source>
        <dbReference type="EMBL" id="KAJ3432937.1"/>
    </source>
</evidence>